<evidence type="ECO:0000259" key="1">
    <source>
        <dbReference type="Pfam" id="PF03572"/>
    </source>
</evidence>
<name>A0A7X1F4R3_9SPHN</name>
<dbReference type="InterPro" id="IPR005151">
    <property type="entry name" value="Tail-specific_protease"/>
</dbReference>
<sequence>MNRRDILTGLAGLPLLTGAMRLSASPTGRFPGEDLAVLREAMAIHPGLHRYLSPAAVERNLGTFARDYARAEGLDQRYLALSRFLTTLRCGHSYANFFNQSAAVTKALFDGPTRLPFHFVWLGRDMVVLADHSGTGALPRGTRVLAVNGLPAGALLDRLLPYTRADGHNDAKRRSLLGVRGAEEIEYFDVFQGLLFPPSGGVHRLAVAPPGGAVRTIEVPAIDAAARRAAMSQVPETSDKSRWTYRVRPDGVAVLDMPGWAMYNSKWDWRRWLADRLDDANGTRGLVIDLRMNEGGDDCGDPILARLIDHDLSGWGFAGRLRFREVSAALRPHVTTWDKSFYSMGVGGADLGGGWIARPDDGAAMLIQPDSRRLKVPVAALIGPANSSATFGFASAARLSGKIRLFGEPTGGNRRGINGGAFLFTTLPGSGIEFDLPLVGYFPSQPQPDAGLVPDVTVPMTARAIAAGTDPALDAAAAWALASG</sequence>
<proteinExistence type="predicted"/>
<dbReference type="GO" id="GO:0008236">
    <property type="term" value="F:serine-type peptidase activity"/>
    <property type="evidence" value="ECO:0007669"/>
    <property type="project" value="InterPro"/>
</dbReference>
<accession>A0A7X1F4R3</accession>
<dbReference type="RefSeq" id="WP_185681630.1">
    <property type="nucleotide sequence ID" value="NZ_JACLAU010000001.1"/>
</dbReference>
<gene>
    <name evidence="2" type="ORF">H7F49_00680</name>
</gene>
<keyword evidence="3" id="KW-1185">Reference proteome</keyword>
<protein>
    <submittedName>
        <fullName evidence="2">Peptidase S41</fullName>
    </submittedName>
</protein>
<dbReference type="InterPro" id="IPR029045">
    <property type="entry name" value="ClpP/crotonase-like_dom_sf"/>
</dbReference>
<dbReference type="Pfam" id="PF03572">
    <property type="entry name" value="Peptidase_S41"/>
    <property type="match status" value="1"/>
</dbReference>
<dbReference type="Gene3D" id="3.90.226.10">
    <property type="entry name" value="2-enoyl-CoA Hydratase, Chain A, domain 1"/>
    <property type="match status" value="1"/>
</dbReference>
<feature type="domain" description="Tail specific protease" evidence="1">
    <location>
        <begin position="252"/>
        <end position="414"/>
    </location>
</feature>
<dbReference type="EMBL" id="JACLAU010000001">
    <property type="protein sequence ID" value="MBC2650214.1"/>
    <property type="molecule type" value="Genomic_DNA"/>
</dbReference>
<organism evidence="2 3">
    <name type="scientific">Novosphingobium aerophilum</name>
    <dbReference type="NCBI Taxonomy" id="2839843"/>
    <lineage>
        <taxon>Bacteria</taxon>
        <taxon>Pseudomonadati</taxon>
        <taxon>Pseudomonadota</taxon>
        <taxon>Alphaproteobacteria</taxon>
        <taxon>Sphingomonadales</taxon>
        <taxon>Sphingomonadaceae</taxon>
        <taxon>Novosphingobium</taxon>
    </lineage>
</organism>
<comment type="caution">
    <text evidence="2">The sequence shown here is derived from an EMBL/GenBank/DDBJ whole genome shotgun (WGS) entry which is preliminary data.</text>
</comment>
<evidence type="ECO:0000313" key="3">
    <source>
        <dbReference type="Proteomes" id="UP000520156"/>
    </source>
</evidence>
<dbReference type="SUPFAM" id="SSF52096">
    <property type="entry name" value="ClpP/crotonase"/>
    <property type="match status" value="1"/>
</dbReference>
<dbReference type="Proteomes" id="UP000520156">
    <property type="component" value="Unassembled WGS sequence"/>
</dbReference>
<dbReference type="AlphaFoldDB" id="A0A7X1F4R3"/>
<evidence type="ECO:0000313" key="2">
    <source>
        <dbReference type="EMBL" id="MBC2650214.1"/>
    </source>
</evidence>
<dbReference type="GO" id="GO:0006508">
    <property type="term" value="P:proteolysis"/>
    <property type="evidence" value="ECO:0007669"/>
    <property type="project" value="InterPro"/>
</dbReference>
<reference evidence="2 3" key="1">
    <citation type="submission" date="2020-08" db="EMBL/GenBank/DDBJ databases">
        <title>The genome sequence of Novosphingobium flavum 4Y4.</title>
        <authorList>
            <person name="Liu Y."/>
        </authorList>
    </citation>
    <scope>NUCLEOTIDE SEQUENCE [LARGE SCALE GENOMIC DNA]</scope>
    <source>
        <strain evidence="2 3">4Y4</strain>
    </source>
</reference>